<dbReference type="RefSeq" id="WP_094251886.1">
    <property type="nucleotide sequence ID" value="NZ_JBHLXL010000001.1"/>
</dbReference>
<keyword evidence="1" id="KW-1133">Transmembrane helix</keyword>
<gene>
    <name evidence="2" type="ORF">CGZ90_08095</name>
</gene>
<evidence type="ECO:0000313" key="3">
    <source>
        <dbReference type="Proteomes" id="UP000215059"/>
    </source>
</evidence>
<protein>
    <submittedName>
        <fullName evidence="2">Uncharacterized protein</fullName>
    </submittedName>
</protein>
<feature type="transmembrane region" description="Helical" evidence="1">
    <location>
        <begin position="26"/>
        <end position="42"/>
    </location>
</feature>
<name>A0A235FA32_9BACL</name>
<accession>A0A235FA32</accession>
<dbReference type="AlphaFoldDB" id="A0A235FA32"/>
<evidence type="ECO:0000256" key="1">
    <source>
        <dbReference type="SAM" id="Phobius"/>
    </source>
</evidence>
<keyword evidence="1" id="KW-0472">Membrane</keyword>
<keyword evidence="3" id="KW-1185">Reference proteome</keyword>
<dbReference type="OrthoDB" id="2970974at2"/>
<organism evidence="2 3">
    <name type="scientific">Fictibacillus aquaticus</name>
    <dbReference type="NCBI Taxonomy" id="2021314"/>
    <lineage>
        <taxon>Bacteria</taxon>
        <taxon>Bacillati</taxon>
        <taxon>Bacillota</taxon>
        <taxon>Bacilli</taxon>
        <taxon>Bacillales</taxon>
        <taxon>Fictibacillaceae</taxon>
        <taxon>Fictibacillus</taxon>
    </lineage>
</organism>
<dbReference type="Proteomes" id="UP000215059">
    <property type="component" value="Unassembled WGS sequence"/>
</dbReference>
<reference evidence="2 3" key="1">
    <citation type="submission" date="2017-07" db="EMBL/GenBank/DDBJ databases">
        <title>Fictibacillus sp. nov. GDSW-R2A3 Genome sequencing and assembly.</title>
        <authorList>
            <person name="Mayilraj S."/>
        </authorList>
    </citation>
    <scope>NUCLEOTIDE SEQUENCE [LARGE SCALE GENOMIC DNA]</scope>
    <source>
        <strain evidence="2 3">GDSW-R2A3</strain>
    </source>
</reference>
<dbReference type="EMBL" id="NOII01000002">
    <property type="protein sequence ID" value="OYD57853.1"/>
    <property type="molecule type" value="Genomic_DNA"/>
</dbReference>
<evidence type="ECO:0000313" key="2">
    <source>
        <dbReference type="EMBL" id="OYD57853.1"/>
    </source>
</evidence>
<keyword evidence="1" id="KW-0812">Transmembrane</keyword>
<comment type="caution">
    <text evidence="2">The sequence shown here is derived from an EMBL/GenBank/DDBJ whole genome shotgun (WGS) entry which is preliminary data.</text>
</comment>
<proteinExistence type="predicted"/>
<sequence>MISFAAYAVLSALIAAIRETEKIPNRYIPITAIFLGILYAYIDEKALNSQTLLHGVQYALYATGSVAGFKYFTQKAMPSGK</sequence>